<accession>A0A165Z887</accession>
<dbReference type="RefSeq" id="WP_066973773.1">
    <property type="nucleotide sequence ID" value="NZ_LWMT01000276.1"/>
</dbReference>
<gene>
    <name evidence="2" type="ORF">MBFIL_17800</name>
</gene>
<reference evidence="2 3" key="1">
    <citation type="submission" date="2016-04" db="EMBL/GenBank/DDBJ databases">
        <title>Genome sequence of Methanobrevibacter filiformis DSM 11501.</title>
        <authorList>
            <person name="Poehlein A."/>
            <person name="Seedorf H."/>
            <person name="Daniel R."/>
        </authorList>
    </citation>
    <scope>NUCLEOTIDE SEQUENCE [LARGE SCALE GENOMIC DNA]</scope>
    <source>
        <strain evidence="2 3">DSM 11501</strain>
    </source>
</reference>
<name>A0A165Z887_9EURY</name>
<protein>
    <submittedName>
        <fullName evidence="2">Phosphate acetyl/butaryl transferase</fullName>
    </submittedName>
</protein>
<comment type="caution">
    <text evidence="2">The sequence shown here is derived from an EMBL/GenBank/DDBJ whole genome shotgun (WGS) entry which is preliminary data.</text>
</comment>
<feature type="domain" description="Phosphate acetyl/butaryl transferase" evidence="1">
    <location>
        <begin position="112"/>
        <end position="257"/>
    </location>
</feature>
<dbReference type="Proteomes" id="UP000077066">
    <property type="component" value="Unassembled WGS sequence"/>
</dbReference>
<evidence type="ECO:0000313" key="3">
    <source>
        <dbReference type="Proteomes" id="UP000077066"/>
    </source>
</evidence>
<dbReference type="AlphaFoldDB" id="A0A165Z887"/>
<dbReference type="Pfam" id="PF01515">
    <property type="entry name" value="PTA_PTB"/>
    <property type="match status" value="1"/>
</dbReference>
<dbReference type="SUPFAM" id="SSF53659">
    <property type="entry name" value="Isocitrate/Isopropylmalate dehydrogenase-like"/>
    <property type="match status" value="1"/>
</dbReference>
<dbReference type="InterPro" id="IPR002505">
    <property type="entry name" value="PTA_PTB"/>
</dbReference>
<dbReference type="Gene3D" id="3.40.718.10">
    <property type="entry name" value="Isopropylmalate Dehydrogenase"/>
    <property type="match status" value="1"/>
</dbReference>
<evidence type="ECO:0000313" key="2">
    <source>
        <dbReference type="EMBL" id="KZX10378.1"/>
    </source>
</evidence>
<keyword evidence="2" id="KW-0808">Transferase</keyword>
<dbReference type="OrthoDB" id="53227at2157"/>
<dbReference type="STRING" id="55758.MBFIL_17800"/>
<dbReference type="EMBL" id="LWMT01000276">
    <property type="protein sequence ID" value="KZX10378.1"/>
    <property type="molecule type" value="Genomic_DNA"/>
</dbReference>
<proteinExistence type="predicted"/>
<keyword evidence="3" id="KW-1185">Reference proteome</keyword>
<evidence type="ECO:0000259" key="1">
    <source>
        <dbReference type="Pfam" id="PF01515"/>
    </source>
</evidence>
<organism evidence="2 3">
    <name type="scientific">Methanobrevibacter filiformis</name>
    <dbReference type="NCBI Taxonomy" id="55758"/>
    <lineage>
        <taxon>Archaea</taxon>
        <taxon>Methanobacteriati</taxon>
        <taxon>Methanobacteriota</taxon>
        <taxon>Methanomada group</taxon>
        <taxon>Methanobacteria</taxon>
        <taxon>Methanobacteriales</taxon>
        <taxon>Methanobacteriaceae</taxon>
        <taxon>Methanobrevibacter</taxon>
    </lineage>
</organism>
<dbReference type="GO" id="GO:0016746">
    <property type="term" value="F:acyltransferase activity"/>
    <property type="evidence" value="ECO:0007669"/>
    <property type="project" value="InterPro"/>
</dbReference>
<dbReference type="PATRIC" id="fig|55758.3.peg.1996"/>
<sequence length="275" mass="31075">MIKIVVGLGENENIKFACERVKDIPNLDIEIVTSVDDIIDAFKDDEVDAIIRGSLNSSVLLKQIKNFSESEIVRATYIKEKIDNVHSNNHDNLNNNAFEFLLSPVGIDEGKNIDEKVEIAIKCCNFIKSIGKTPKIAILSSGRKDDYDRSSFIDDSLKESEILTKKLKNLLYGNELTDDDIYLGNTNDYHIKNYYILIEKAINEGNNIIIPPNGVIGNIIFRTLVLLNSWHSYGAIALGLNKIFIDTSRDQSVEGYYRSIKFAYNLAKFNQKGEE</sequence>